<organism evidence="1 2">
    <name type="scientific">Flavobacterium nitrogenifigens</name>
    <dbReference type="NCBI Taxonomy" id="1617283"/>
    <lineage>
        <taxon>Bacteria</taxon>
        <taxon>Pseudomonadati</taxon>
        <taxon>Bacteroidota</taxon>
        <taxon>Flavobacteriia</taxon>
        <taxon>Flavobacteriales</taxon>
        <taxon>Flavobacteriaceae</taxon>
        <taxon>Flavobacterium</taxon>
    </lineage>
</organism>
<dbReference type="CDD" id="cd02513">
    <property type="entry name" value="CMP-NeuAc_Synthase"/>
    <property type="match status" value="1"/>
</dbReference>
<protein>
    <submittedName>
        <fullName evidence="1">N-acylneuraminate cytidylyltransferase/CMP-N,N'-diacetyllegionaminic acid synthase</fullName>
        <ecNumber evidence="1">2.7.7.43</ecNumber>
        <ecNumber evidence="1">2.7.7.82</ecNumber>
    </submittedName>
</protein>
<dbReference type="EC" id="2.7.7.82" evidence="1"/>
<dbReference type="PANTHER" id="PTHR21485">
    <property type="entry name" value="HAD SUPERFAMILY MEMBERS CMAS AND KDSC"/>
    <property type="match status" value="1"/>
</dbReference>
<dbReference type="InterPro" id="IPR050793">
    <property type="entry name" value="CMP-NeuNAc_synthase"/>
</dbReference>
<dbReference type="AlphaFoldDB" id="A0A7W7IZW1"/>
<dbReference type="Gene3D" id="3.90.550.10">
    <property type="entry name" value="Spore Coat Polysaccharide Biosynthesis Protein SpsA, Chain A"/>
    <property type="match status" value="1"/>
</dbReference>
<proteinExistence type="predicted"/>
<dbReference type="EC" id="2.7.7.43" evidence="1"/>
<dbReference type="Proteomes" id="UP000561681">
    <property type="component" value="Unassembled WGS sequence"/>
</dbReference>
<name>A0A7W7IZW1_9FLAO</name>
<dbReference type="PANTHER" id="PTHR21485:SF6">
    <property type="entry name" value="N-ACYLNEURAMINATE CYTIDYLYLTRANSFERASE-RELATED"/>
    <property type="match status" value="1"/>
</dbReference>
<keyword evidence="1" id="KW-0548">Nucleotidyltransferase</keyword>
<evidence type="ECO:0000313" key="1">
    <source>
        <dbReference type="EMBL" id="MBB4803649.1"/>
    </source>
</evidence>
<dbReference type="Pfam" id="PF02348">
    <property type="entry name" value="CTP_transf_3"/>
    <property type="match status" value="1"/>
</dbReference>
<dbReference type="InterPro" id="IPR003329">
    <property type="entry name" value="Cytidylyl_trans"/>
</dbReference>
<dbReference type="EMBL" id="JACHLD010000006">
    <property type="protein sequence ID" value="MBB4803649.1"/>
    <property type="molecule type" value="Genomic_DNA"/>
</dbReference>
<reference evidence="1 2" key="1">
    <citation type="submission" date="2020-08" db="EMBL/GenBank/DDBJ databases">
        <title>Functional genomics of gut bacteria from endangered species of beetles.</title>
        <authorList>
            <person name="Carlos-Shanley C."/>
        </authorList>
    </citation>
    <scope>NUCLEOTIDE SEQUENCE [LARGE SCALE GENOMIC DNA]</scope>
    <source>
        <strain evidence="1 2">S00142</strain>
    </source>
</reference>
<accession>A0A7W7IZW1</accession>
<dbReference type="RefSeq" id="WP_184165411.1">
    <property type="nucleotide sequence ID" value="NZ_JACHLD010000006.1"/>
</dbReference>
<sequence length="230" mass="25898">MILGTICCRGGSKGVLGKNIRPLKGIPLIVYTIDTAKKSKYISDLVVSSDSDEILNVAKENGIGKTLVRPKELATDTASKWPVFINAVEEYEKLSGKKVTYIVDMDVTVPLKTTEDIDKAIELALQSPEIDVVITGYEPERNPYFNMMEIQETGFAEMVKKTAKPIVRRQDAPKVFSLTPAAYVIKKEALYNYQHWSEAKCMISEMPRERAVDIDTELDFKLIEFLLNEK</sequence>
<gene>
    <name evidence="1" type="ORF">HNP37_003724</name>
</gene>
<dbReference type="GO" id="GO:0008781">
    <property type="term" value="F:N-acylneuraminate cytidylyltransferase activity"/>
    <property type="evidence" value="ECO:0007669"/>
    <property type="project" value="UniProtKB-EC"/>
</dbReference>
<dbReference type="SUPFAM" id="SSF53448">
    <property type="entry name" value="Nucleotide-diphospho-sugar transferases"/>
    <property type="match status" value="1"/>
</dbReference>
<dbReference type="InterPro" id="IPR029044">
    <property type="entry name" value="Nucleotide-diphossugar_trans"/>
</dbReference>
<comment type="caution">
    <text evidence="1">The sequence shown here is derived from an EMBL/GenBank/DDBJ whole genome shotgun (WGS) entry which is preliminary data.</text>
</comment>
<keyword evidence="1" id="KW-0808">Transferase</keyword>
<keyword evidence="2" id="KW-1185">Reference proteome</keyword>
<evidence type="ECO:0000313" key="2">
    <source>
        <dbReference type="Proteomes" id="UP000561681"/>
    </source>
</evidence>